<evidence type="ECO:0000256" key="9">
    <source>
        <dbReference type="ARBA" id="ARBA00022884"/>
    </source>
</evidence>
<dbReference type="PANTHER" id="PTHR22807:SF61">
    <property type="entry name" value="NOL1_NOP2_SUN FAMILY PROTEIN _ ANTITERMINATION NUSB DOMAIN-CONTAINING PROTEIN"/>
    <property type="match status" value="1"/>
</dbReference>
<dbReference type="InterPro" id="IPR001678">
    <property type="entry name" value="MeTrfase_RsmB-F_NOP2_dom"/>
</dbReference>
<dbReference type="GO" id="GO:0032259">
    <property type="term" value="P:methylation"/>
    <property type="evidence" value="ECO:0007669"/>
    <property type="project" value="UniProtKB-KW"/>
</dbReference>
<keyword evidence="5" id="KW-0698">rRNA processing</keyword>
<comment type="caution">
    <text evidence="15">The sequence shown here is derived from an EMBL/GenBank/DDBJ whole genome shotgun (WGS) entry which is preliminary data.</text>
</comment>
<evidence type="ECO:0000256" key="5">
    <source>
        <dbReference type="ARBA" id="ARBA00022552"/>
    </source>
</evidence>
<dbReference type="Pfam" id="PF22458">
    <property type="entry name" value="RsmF-B_ferredox"/>
    <property type="match status" value="1"/>
</dbReference>
<dbReference type="SUPFAM" id="SSF48013">
    <property type="entry name" value="NusB-like"/>
    <property type="match status" value="1"/>
</dbReference>
<feature type="binding site" evidence="13">
    <location>
        <position position="285"/>
    </location>
    <ligand>
        <name>S-adenosyl-L-methionine</name>
        <dbReference type="ChEBI" id="CHEBI:59789"/>
    </ligand>
</feature>
<evidence type="ECO:0000313" key="15">
    <source>
        <dbReference type="EMBL" id="MCW9711682.1"/>
    </source>
</evidence>
<evidence type="ECO:0000256" key="3">
    <source>
        <dbReference type="ARBA" id="ARBA00012140"/>
    </source>
</evidence>
<proteinExistence type="inferred from homology"/>
<feature type="binding site" evidence="13">
    <location>
        <position position="327"/>
    </location>
    <ligand>
        <name>S-adenosyl-L-methionine</name>
        <dbReference type="ChEBI" id="CHEBI:59789"/>
    </ligand>
</feature>
<dbReference type="InterPro" id="IPR054728">
    <property type="entry name" value="RsmB-like_ferredoxin"/>
</dbReference>
<gene>
    <name evidence="15" type="primary">rsmB</name>
    <name evidence="15" type="ORF">LQ318_02090</name>
</gene>
<dbReference type="InterPro" id="IPR029063">
    <property type="entry name" value="SAM-dependent_MTases_sf"/>
</dbReference>
<dbReference type="Pfam" id="PF01189">
    <property type="entry name" value="Methyltr_RsmB-F"/>
    <property type="match status" value="1"/>
</dbReference>
<evidence type="ECO:0000259" key="14">
    <source>
        <dbReference type="PROSITE" id="PS51686"/>
    </source>
</evidence>
<evidence type="ECO:0000256" key="10">
    <source>
        <dbReference type="ARBA" id="ARBA00030399"/>
    </source>
</evidence>
<reference evidence="15 16" key="1">
    <citation type="submission" date="2021-11" db="EMBL/GenBank/DDBJ databases">
        <title>Aliifidinibius sp. nov., a new bacterium isolated from saline soil.</title>
        <authorList>
            <person name="Galisteo C."/>
            <person name="De La Haba R."/>
            <person name="Sanchez-Porro C."/>
            <person name="Ventosa A."/>
        </authorList>
    </citation>
    <scope>NUCLEOTIDE SEQUENCE [LARGE SCALE GENOMIC DNA]</scope>
    <source>
        <strain evidence="15 16">KACC 190600</strain>
    </source>
</reference>
<dbReference type="InterPro" id="IPR023267">
    <property type="entry name" value="RCMT"/>
</dbReference>
<keyword evidence="7 13" id="KW-0808">Transferase</keyword>
<keyword evidence="16" id="KW-1185">Reference proteome</keyword>
<comment type="subcellular location">
    <subcellularLocation>
        <location evidence="2">Cytoplasm</location>
    </subcellularLocation>
</comment>
<dbReference type="EC" id="2.1.1.176" evidence="3"/>
<evidence type="ECO:0000256" key="6">
    <source>
        <dbReference type="ARBA" id="ARBA00022603"/>
    </source>
</evidence>
<comment type="catalytic activity">
    <reaction evidence="12">
        <text>cytidine(967) in 16S rRNA + S-adenosyl-L-methionine = 5-methylcytidine(967) in 16S rRNA + S-adenosyl-L-homocysteine + H(+)</text>
        <dbReference type="Rhea" id="RHEA:42748"/>
        <dbReference type="Rhea" id="RHEA-COMP:10219"/>
        <dbReference type="Rhea" id="RHEA-COMP:10220"/>
        <dbReference type="ChEBI" id="CHEBI:15378"/>
        <dbReference type="ChEBI" id="CHEBI:57856"/>
        <dbReference type="ChEBI" id="CHEBI:59789"/>
        <dbReference type="ChEBI" id="CHEBI:74483"/>
        <dbReference type="ChEBI" id="CHEBI:82748"/>
        <dbReference type="EC" id="2.1.1.176"/>
    </reaction>
</comment>
<feature type="binding site" evidence="13">
    <location>
        <position position="312"/>
    </location>
    <ligand>
        <name>S-adenosyl-L-methionine</name>
        <dbReference type="ChEBI" id="CHEBI:59789"/>
    </ligand>
</feature>
<accession>A0ABT3PV08</accession>
<dbReference type="RefSeq" id="WP_265787099.1">
    <property type="nucleotide sequence ID" value="NZ_BAABRS010000001.1"/>
</dbReference>
<protein>
    <recommendedName>
        <fullName evidence="3">16S rRNA (cytosine(967)-C(5))-methyltransferase</fullName>
        <ecNumber evidence="3">2.1.1.176</ecNumber>
    </recommendedName>
    <alternativeName>
        <fullName evidence="10">16S rRNA m5C967 methyltransferase</fullName>
    </alternativeName>
    <alternativeName>
        <fullName evidence="11">rRNA (cytosine-C(5)-)-methyltransferase RsmB</fullName>
    </alternativeName>
</protein>
<evidence type="ECO:0000256" key="2">
    <source>
        <dbReference type="ARBA" id="ARBA00004496"/>
    </source>
</evidence>
<keyword evidence="4" id="KW-0963">Cytoplasm</keyword>
<comment type="function">
    <text evidence="1">Specifically methylates the cytosine at position 967 (m5C967) of 16S rRNA.</text>
</comment>
<dbReference type="Gene3D" id="1.10.940.10">
    <property type="entry name" value="NusB-like"/>
    <property type="match status" value="1"/>
</dbReference>
<feature type="active site" description="Nucleophile" evidence="13">
    <location>
        <position position="380"/>
    </location>
</feature>
<dbReference type="GO" id="GO:0008168">
    <property type="term" value="F:methyltransferase activity"/>
    <property type="evidence" value="ECO:0007669"/>
    <property type="project" value="UniProtKB-KW"/>
</dbReference>
<dbReference type="Proteomes" id="UP001207337">
    <property type="component" value="Unassembled WGS sequence"/>
</dbReference>
<name>A0ABT3PV08_9BACT</name>
<keyword evidence="8 13" id="KW-0949">S-adenosyl-L-methionine</keyword>
<dbReference type="NCBIfam" id="NF011494">
    <property type="entry name" value="PRK14902.1"/>
    <property type="match status" value="1"/>
</dbReference>
<dbReference type="Gene3D" id="3.40.50.150">
    <property type="entry name" value="Vaccinia Virus protein VP39"/>
    <property type="match status" value="1"/>
</dbReference>
<comment type="similarity">
    <text evidence="13">Belongs to the class I-like SAM-binding methyltransferase superfamily. RsmB/NOP family.</text>
</comment>
<evidence type="ECO:0000256" key="1">
    <source>
        <dbReference type="ARBA" id="ARBA00002724"/>
    </source>
</evidence>
<dbReference type="InterPro" id="IPR035926">
    <property type="entry name" value="NusB-like_sf"/>
</dbReference>
<dbReference type="EMBL" id="JAJNDC010000001">
    <property type="protein sequence ID" value="MCW9711682.1"/>
    <property type="molecule type" value="Genomic_DNA"/>
</dbReference>
<dbReference type="SUPFAM" id="SSF53335">
    <property type="entry name" value="S-adenosyl-L-methionine-dependent methyltransferases"/>
    <property type="match status" value="1"/>
</dbReference>
<evidence type="ECO:0000313" key="16">
    <source>
        <dbReference type="Proteomes" id="UP001207337"/>
    </source>
</evidence>
<keyword evidence="9 13" id="KW-0694">RNA-binding</keyword>
<evidence type="ECO:0000256" key="4">
    <source>
        <dbReference type="ARBA" id="ARBA00022490"/>
    </source>
</evidence>
<evidence type="ECO:0000256" key="12">
    <source>
        <dbReference type="ARBA" id="ARBA00047283"/>
    </source>
</evidence>
<keyword evidence="6 13" id="KW-0489">Methyltransferase</keyword>
<evidence type="ECO:0000256" key="13">
    <source>
        <dbReference type="PROSITE-ProRule" id="PRU01023"/>
    </source>
</evidence>
<evidence type="ECO:0000256" key="8">
    <source>
        <dbReference type="ARBA" id="ARBA00022691"/>
    </source>
</evidence>
<dbReference type="Pfam" id="PF01029">
    <property type="entry name" value="NusB"/>
    <property type="match status" value="1"/>
</dbReference>
<dbReference type="InterPro" id="IPR049560">
    <property type="entry name" value="MeTrfase_RsmB-F_NOP2_cat"/>
</dbReference>
<dbReference type="Gene3D" id="3.30.70.1170">
    <property type="entry name" value="Sun protein, domain 3"/>
    <property type="match status" value="1"/>
</dbReference>
<dbReference type="PROSITE" id="PS51686">
    <property type="entry name" value="SAM_MT_RSMB_NOP"/>
    <property type="match status" value="1"/>
</dbReference>
<evidence type="ECO:0000256" key="11">
    <source>
        <dbReference type="ARBA" id="ARBA00031088"/>
    </source>
</evidence>
<dbReference type="PRINTS" id="PR02008">
    <property type="entry name" value="RCMTFAMILY"/>
</dbReference>
<comment type="caution">
    <text evidence="13">Lacks conserved residue(s) required for the propagation of feature annotation.</text>
</comment>
<feature type="domain" description="SAM-dependent MTase RsmB/NOP-type" evidence="14">
    <location>
        <begin position="171"/>
        <end position="442"/>
    </location>
</feature>
<organism evidence="15 16">
    <name type="scientific">Fodinibius salicampi</name>
    <dbReference type="NCBI Taxonomy" id="1920655"/>
    <lineage>
        <taxon>Bacteria</taxon>
        <taxon>Pseudomonadati</taxon>
        <taxon>Balneolota</taxon>
        <taxon>Balneolia</taxon>
        <taxon>Balneolales</taxon>
        <taxon>Balneolaceae</taxon>
        <taxon>Fodinibius</taxon>
    </lineage>
</organism>
<evidence type="ECO:0000256" key="7">
    <source>
        <dbReference type="ARBA" id="ARBA00022679"/>
    </source>
</evidence>
<sequence>MDIALETEASARSVSVEILINFDKNNVLDYSTADQLDSRGRAEVREYVQNILRRRTYLDFLIDEFSNVKIKEMKPSLKNILRLGIYDMVFMDSTPDYAAINESVELAKLKLGSRTGDLTNAILRNLQRDIDNLPKPSYEDRTKLVATTFSHPEWLVERWTKRFGEREAFKLMQANNKRPVYYVRANNLRTKTENFKLRMTKHDIDFTESDWLPGYFQVDSVAPFISKGWLDKGFCQVQDIAAGFAPFLLDPQPGEEIYDLCAAPGTKSILMADRMNAEGSILAVDISSERLDKLASSALTYHAENIRVRRADVTELELDEADGVLLDAPCTGTGVLSKRADLRWRRDEEGLKNAVEQQARLLDSAAKMVKKGGRLVYSTCSLEEEENMDQIMNFLDRHENFELQTVEGYVPEEVMVDGGFGYQTFPHKHNCDGHFGVLLKRTS</sequence>
<dbReference type="InterPro" id="IPR006027">
    <property type="entry name" value="NusB_RsmB_TIM44"/>
</dbReference>
<dbReference type="InterPro" id="IPR004573">
    <property type="entry name" value="rRNA_ssu_MeTfrase_B"/>
</dbReference>
<dbReference type="NCBIfam" id="TIGR00563">
    <property type="entry name" value="rsmB"/>
    <property type="match status" value="1"/>
</dbReference>
<dbReference type="CDD" id="cd02440">
    <property type="entry name" value="AdoMet_MTases"/>
    <property type="match status" value="1"/>
</dbReference>
<dbReference type="PANTHER" id="PTHR22807">
    <property type="entry name" value="NOP2 YEAST -RELATED NOL1/NOP2/FMU SUN DOMAIN-CONTAINING"/>
    <property type="match status" value="1"/>
</dbReference>